<feature type="transmembrane region" description="Helical" evidence="5">
    <location>
        <begin position="329"/>
        <end position="352"/>
    </location>
</feature>
<feature type="transmembrane region" description="Helical" evidence="5">
    <location>
        <begin position="251"/>
        <end position="270"/>
    </location>
</feature>
<name>A0A2W4WCE1_9CYAN</name>
<feature type="transmembrane region" description="Helical" evidence="5">
    <location>
        <begin position="69"/>
        <end position="89"/>
    </location>
</feature>
<dbReference type="Pfam" id="PF03699">
    <property type="entry name" value="UPF0182"/>
    <property type="match status" value="1"/>
</dbReference>
<feature type="transmembrane region" description="Helical" evidence="5">
    <location>
        <begin position="372"/>
        <end position="394"/>
    </location>
</feature>
<keyword evidence="4 5" id="KW-0472">Membrane</keyword>
<feature type="transmembrane region" description="Helical" evidence="5">
    <location>
        <begin position="291"/>
        <end position="309"/>
    </location>
</feature>
<dbReference type="NCBIfam" id="NF002707">
    <property type="entry name" value="PRK02509.1"/>
    <property type="match status" value="1"/>
</dbReference>
<gene>
    <name evidence="6" type="ORF">DCF25_04240</name>
</gene>
<keyword evidence="2 5" id="KW-0812">Transmembrane</keyword>
<reference evidence="6 7" key="2">
    <citation type="submission" date="2018-06" db="EMBL/GenBank/DDBJ databases">
        <title>Metagenomic assembly of (sub)arctic Cyanobacteria and their associated microbiome from non-axenic cultures.</title>
        <authorList>
            <person name="Baurain D."/>
        </authorList>
    </citation>
    <scope>NUCLEOTIDE SEQUENCE [LARGE SCALE GENOMIC DNA]</scope>
    <source>
        <strain evidence="6">ULC129bin1</strain>
    </source>
</reference>
<keyword evidence="1 5" id="KW-1003">Cell membrane</keyword>
<dbReference type="PANTHER" id="PTHR39344:SF1">
    <property type="entry name" value="UPF0182 PROTEIN SLL1060"/>
    <property type="match status" value="1"/>
</dbReference>
<evidence type="ECO:0000256" key="5">
    <source>
        <dbReference type="HAMAP-Rule" id="MF_01600"/>
    </source>
</evidence>
<evidence type="ECO:0000256" key="3">
    <source>
        <dbReference type="ARBA" id="ARBA00022989"/>
    </source>
</evidence>
<dbReference type="Proteomes" id="UP000249354">
    <property type="component" value="Unassembled WGS sequence"/>
</dbReference>
<evidence type="ECO:0000256" key="2">
    <source>
        <dbReference type="ARBA" id="ARBA00022692"/>
    </source>
</evidence>
<protein>
    <recommendedName>
        <fullName evidence="5">UPF0182 protein DCF25_04240</fullName>
    </recommendedName>
</protein>
<reference evidence="7" key="1">
    <citation type="submission" date="2018-04" db="EMBL/GenBank/DDBJ databases">
        <authorList>
            <person name="Cornet L."/>
        </authorList>
    </citation>
    <scope>NUCLEOTIDE SEQUENCE [LARGE SCALE GENOMIC DNA]</scope>
</reference>
<comment type="subcellular location">
    <subcellularLocation>
        <location evidence="5">Cell membrane</location>
        <topology evidence="5">Multi-pass membrane protein</topology>
    </subcellularLocation>
</comment>
<comment type="similarity">
    <text evidence="5">Belongs to the UPF0182 family.</text>
</comment>
<evidence type="ECO:0000256" key="4">
    <source>
        <dbReference type="ARBA" id="ARBA00023136"/>
    </source>
</evidence>
<evidence type="ECO:0000313" key="7">
    <source>
        <dbReference type="Proteomes" id="UP000249354"/>
    </source>
</evidence>
<feature type="transmembrane region" description="Helical" evidence="5">
    <location>
        <begin position="117"/>
        <end position="137"/>
    </location>
</feature>
<dbReference type="AlphaFoldDB" id="A0A2W4WCE1"/>
<dbReference type="InterPro" id="IPR005372">
    <property type="entry name" value="UPF0182"/>
</dbReference>
<dbReference type="GO" id="GO:0005886">
    <property type="term" value="C:plasma membrane"/>
    <property type="evidence" value="ECO:0007669"/>
    <property type="project" value="UniProtKB-SubCell"/>
</dbReference>
<feature type="transmembrane region" description="Helical" evidence="5">
    <location>
        <begin position="30"/>
        <end position="49"/>
    </location>
</feature>
<dbReference type="PANTHER" id="PTHR39344">
    <property type="entry name" value="UPF0182 PROTEIN SLL1060"/>
    <property type="match status" value="1"/>
</dbReference>
<keyword evidence="3 5" id="KW-1133">Transmembrane helix</keyword>
<organism evidence="6 7">
    <name type="scientific">Leptolyngbya foveolarum</name>
    <dbReference type="NCBI Taxonomy" id="47253"/>
    <lineage>
        <taxon>Bacteria</taxon>
        <taxon>Bacillati</taxon>
        <taxon>Cyanobacteriota</taxon>
        <taxon>Cyanophyceae</taxon>
        <taxon>Leptolyngbyales</taxon>
        <taxon>Leptolyngbyaceae</taxon>
        <taxon>Leptolyngbya group</taxon>
        <taxon>Leptolyngbya</taxon>
    </lineage>
</organism>
<evidence type="ECO:0000256" key="1">
    <source>
        <dbReference type="ARBA" id="ARBA00022475"/>
    </source>
</evidence>
<dbReference type="EMBL" id="QBMC01000016">
    <property type="protein sequence ID" value="PZO21881.1"/>
    <property type="molecule type" value="Genomic_DNA"/>
</dbReference>
<sequence>MARIEERYERVRYPGSRFFEWVRSPSGSSWLIGAVFILISAYVATYYWAESLWFAELDFAREFRLRSVAQLGLGFSIFAASLIFALFNLNVEKRFEFNESCLLPNQSNLRAGLGLRLLLPLALGLGMVVGGALLYHVELAVIEMRLLRAPIPVPLGLNFHNNWLLLQRLVKQPIELGLVVASAIAMLAFPKTLIRLGAVALSVSFGIIAAEEWTRIIPAFNPTLFDQVDPVFGEDLSFYIFRLPLWELLEIWLSGTLLFLLAASALEYLLAGNTLSQGRFSGFSGAQQRHLYSLAAGLLGVTALGHWLGRYELLYSPQGVSYGASFTDVHINLPVNLALSIISLALALALLWRTARWPHFMPQKRILRARAVVIALSLYLLFALLGNTLAPWLVQRLVVQPNELLREIPYIERTIAFSRAAFGLTDIETRDFDPRGTLTAADLEENELTIRNIRLWDKRPLLESNRQLQQIRLYYEFADADVDRYTLQGTEPGELDRRQVLISARELDYEQVPAAAQTWVNEHLIYTHGYGFTMSPVNTASAGGLPDYFIKDIAHNASNPAVRRSIPINKPRLYFGELTNTYVMTNTGVKELDYPEGSDNVYNTYDGSGGIRIEAFWKRLLFAKHLGDWKMLLTNNFTPDTQLMYRRNIKQRLRQIAPFLQFDEDPYLVVADAQGAYGPPKVESGDNYMYWMVDAYTTSDRYPYSDPMEDSFNYVRNSVKVVVDAYNGAVHFYIADPSDPIIRTWAQIFPNLFKPLTDMPPNLLAHIRYPLDFSTVQSNHLLTYHMTDPQVFYNREDQWRAPNEIYANEQQVVEPYYLIMELPGEDASEFVLLRPFTPAQRNNLIAWLAARSDGEQYGRQLLYQFPKQELVFGPEQIEARINQDPEISQRISLWDTQGSSANQGNLLVIPIENSLLYVEPLYLEADQNRLPILARVIVAYKNKIAMATSLDQALQAIFRQPERSSPAILRDLDTPEGAEDVLLPSVE</sequence>
<accession>A0A2W4WCE1</accession>
<proteinExistence type="inferred from homology"/>
<evidence type="ECO:0000313" key="6">
    <source>
        <dbReference type="EMBL" id="PZO21881.1"/>
    </source>
</evidence>
<dbReference type="HAMAP" id="MF_01600">
    <property type="entry name" value="UPF0182"/>
    <property type="match status" value="1"/>
</dbReference>
<dbReference type="GO" id="GO:0005576">
    <property type="term" value="C:extracellular region"/>
    <property type="evidence" value="ECO:0007669"/>
    <property type="project" value="TreeGrafter"/>
</dbReference>
<comment type="caution">
    <text evidence="6">The sequence shown here is derived from an EMBL/GenBank/DDBJ whole genome shotgun (WGS) entry which is preliminary data.</text>
</comment>